<dbReference type="InterPro" id="IPR036249">
    <property type="entry name" value="Thioredoxin-like_sf"/>
</dbReference>
<dbReference type="GO" id="GO:0005739">
    <property type="term" value="C:mitochondrion"/>
    <property type="evidence" value="ECO:0007669"/>
    <property type="project" value="TreeGrafter"/>
</dbReference>
<dbReference type="InterPro" id="IPR001853">
    <property type="entry name" value="DSBA-like_thioredoxin_dom"/>
</dbReference>
<keyword evidence="3" id="KW-1185">Reference proteome</keyword>
<dbReference type="GO" id="GO:0004602">
    <property type="term" value="F:glutathione peroxidase activity"/>
    <property type="evidence" value="ECO:0007669"/>
    <property type="project" value="TreeGrafter"/>
</dbReference>
<evidence type="ECO:0000313" key="2">
    <source>
        <dbReference type="EMBL" id="OAL29439.1"/>
    </source>
</evidence>
<feature type="domain" description="DSBA-like thioredoxin" evidence="1">
    <location>
        <begin position="34"/>
        <end position="225"/>
    </location>
</feature>
<dbReference type="RefSeq" id="XP_022496540.1">
    <property type="nucleotide sequence ID" value="XM_022647447.1"/>
</dbReference>
<dbReference type="Gene3D" id="3.40.30.10">
    <property type="entry name" value="Glutaredoxin"/>
    <property type="match status" value="1"/>
</dbReference>
<dbReference type="PANTHER" id="PTHR42943">
    <property type="entry name" value="GLUTATHIONE S-TRANSFERASE KAPPA"/>
    <property type="match status" value="1"/>
</dbReference>
<dbReference type="AlphaFoldDB" id="A0A178CHJ6"/>
<dbReference type="GO" id="GO:0005777">
    <property type="term" value="C:peroxisome"/>
    <property type="evidence" value="ECO:0007669"/>
    <property type="project" value="TreeGrafter"/>
</dbReference>
<organism evidence="2 3">
    <name type="scientific">Fonsecaea nubica</name>
    <dbReference type="NCBI Taxonomy" id="856822"/>
    <lineage>
        <taxon>Eukaryota</taxon>
        <taxon>Fungi</taxon>
        <taxon>Dikarya</taxon>
        <taxon>Ascomycota</taxon>
        <taxon>Pezizomycotina</taxon>
        <taxon>Eurotiomycetes</taxon>
        <taxon>Chaetothyriomycetidae</taxon>
        <taxon>Chaetothyriales</taxon>
        <taxon>Herpotrichiellaceae</taxon>
        <taxon>Fonsecaea</taxon>
    </lineage>
</organism>
<dbReference type="InterPro" id="IPR051924">
    <property type="entry name" value="GST_Kappa/NadH"/>
</dbReference>
<accession>A0A178CHJ6</accession>
<sequence>MSPEGGKLTIYVDCGMSDTDQLAILSRAHPLSPVSPYSWFGFTNAIRYRPLLNAYGVSVDIIPFFLGAARDGAGNPFSPTPKPKEAFAKQDSELTGELLGLKVVRPKEFPILSLFAVRVATWVKDHYPPEKFEATFPAFSTAYWSNGINISKPEGIVKALEGIFPEEEIREIMKKAVSPENKQRVIDLTMGAGAFGAPWIVAVNSQGQRRDWFGNDRWDQVFYHLAVPFKPVSIIPPEEAKARL</sequence>
<comment type="caution">
    <text evidence="2">The sequence shown here is derived from an EMBL/GenBank/DDBJ whole genome shotgun (WGS) entry which is preliminary data.</text>
</comment>
<dbReference type="EMBL" id="LVCJ01000082">
    <property type="protein sequence ID" value="OAL29439.1"/>
    <property type="molecule type" value="Genomic_DNA"/>
</dbReference>
<dbReference type="GO" id="GO:0006749">
    <property type="term" value="P:glutathione metabolic process"/>
    <property type="evidence" value="ECO:0007669"/>
    <property type="project" value="TreeGrafter"/>
</dbReference>
<dbReference type="OrthoDB" id="4664297at2759"/>
<dbReference type="PANTHER" id="PTHR42943:SF13">
    <property type="entry name" value="GLUTATHIONE S-TRANSFERASE KAPPA-RELATED"/>
    <property type="match status" value="1"/>
</dbReference>
<proteinExistence type="predicted"/>
<dbReference type="GO" id="GO:0004364">
    <property type="term" value="F:glutathione transferase activity"/>
    <property type="evidence" value="ECO:0007669"/>
    <property type="project" value="TreeGrafter"/>
</dbReference>
<name>A0A178CHJ6_9EURO</name>
<dbReference type="Proteomes" id="UP000185904">
    <property type="component" value="Unassembled WGS sequence"/>
</dbReference>
<evidence type="ECO:0000259" key="1">
    <source>
        <dbReference type="Pfam" id="PF01323"/>
    </source>
</evidence>
<protein>
    <recommendedName>
        <fullName evidence="1">DSBA-like thioredoxin domain-containing protein</fullName>
    </recommendedName>
</protein>
<dbReference type="SUPFAM" id="SSF52833">
    <property type="entry name" value="Thioredoxin-like"/>
    <property type="match status" value="1"/>
</dbReference>
<gene>
    <name evidence="2" type="ORF">AYO20_09176</name>
</gene>
<evidence type="ECO:0000313" key="3">
    <source>
        <dbReference type="Proteomes" id="UP000185904"/>
    </source>
</evidence>
<dbReference type="GeneID" id="34592575"/>
<reference evidence="2 3" key="1">
    <citation type="submission" date="2016-03" db="EMBL/GenBank/DDBJ databases">
        <title>The draft genome sequence of Fonsecaea nubica causative agent of cutaneous subcutaneous infection in human host.</title>
        <authorList>
            <person name="Costa F."/>
            <person name="Sybren D.H."/>
            <person name="Raittz R.T."/>
            <person name="Weiss V.A."/>
            <person name="Leao A.C."/>
            <person name="Gomes R."/>
            <person name="De Souza E.M."/>
            <person name="Pedrosa F.O."/>
            <person name="Steffens M.B."/>
            <person name="Bombassaro A."/>
            <person name="Tadra-Sfeir M.Z."/>
            <person name="Moreno L.F."/>
            <person name="Najafzadeh M.J."/>
            <person name="Felipe M.S."/>
            <person name="Teixeira M."/>
            <person name="Sun J."/>
            <person name="Xi L."/>
            <person name="Castro M.A."/>
            <person name="Vicente V.A."/>
        </authorList>
    </citation>
    <scope>NUCLEOTIDE SEQUENCE [LARGE SCALE GENOMIC DNA]</scope>
    <source>
        <strain evidence="2 3">CBS 269.64</strain>
    </source>
</reference>
<dbReference type="Pfam" id="PF01323">
    <property type="entry name" value="DSBA"/>
    <property type="match status" value="1"/>
</dbReference>